<organism evidence="3 4">
    <name type="scientific">Tenacibaculum larymnensis</name>
    <dbReference type="NCBI Taxonomy" id="2878201"/>
    <lineage>
        <taxon>Bacteria</taxon>
        <taxon>Pseudomonadati</taxon>
        <taxon>Bacteroidota</taxon>
        <taxon>Flavobacteriia</taxon>
        <taxon>Flavobacteriales</taxon>
        <taxon>Flavobacteriaceae</taxon>
        <taxon>Tenacibaculum</taxon>
    </lineage>
</organism>
<evidence type="ECO:0000313" key="3">
    <source>
        <dbReference type="EMBL" id="MDE1207928.1"/>
    </source>
</evidence>
<sequence length="282" mass="32922">MKNILFLTDFSENSWNALKYGISFFAERNCSFYILHVNNNILDFQKDNILPLSKQNDIEELYTRPTKKRLKEILKRISRELFHNKNHKFYTLTNYGFFVESVRKHVLEKKIDLIIMGAQGASVLKEYIVGSNTGDVITKVKCSTLIIPKNATYSGLKEIAFPTDFAISYEISVLQPILDILKNNNSSLRILHIGQKEEQLNTDQKTHKDLISDFFYGFNYTYHYLTNTKVEKGIQCFVESRNTNLIAMVAKNLNYFQQILFHSKTEHISYHTNIPFLVLHEE</sequence>
<keyword evidence="4" id="KW-1185">Reference proteome</keyword>
<dbReference type="CDD" id="cd00293">
    <property type="entry name" value="USP-like"/>
    <property type="match status" value="1"/>
</dbReference>
<evidence type="ECO:0000256" key="1">
    <source>
        <dbReference type="ARBA" id="ARBA00008791"/>
    </source>
</evidence>
<feature type="domain" description="UspA" evidence="2">
    <location>
        <begin position="1"/>
        <end position="148"/>
    </location>
</feature>
<dbReference type="InterPro" id="IPR006016">
    <property type="entry name" value="UspA"/>
</dbReference>
<evidence type="ECO:0000313" key="4">
    <source>
        <dbReference type="Proteomes" id="UP001149303"/>
    </source>
</evidence>
<comment type="caution">
    <text evidence="3">The sequence shown here is derived from an EMBL/GenBank/DDBJ whole genome shotgun (WGS) entry which is preliminary data.</text>
</comment>
<comment type="similarity">
    <text evidence="1">Belongs to the universal stress protein A family.</text>
</comment>
<dbReference type="RefSeq" id="WP_274640948.1">
    <property type="nucleotide sequence ID" value="NZ_JAIWJY010000010.1"/>
</dbReference>
<dbReference type="Gene3D" id="3.40.50.12370">
    <property type="match status" value="1"/>
</dbReference>
<proteinExistence type="inferred from homology"/>
<dbReference type="Pfam" id="PF00582">
    <property type="entry name" value="Usp"/>
    <property type="match status" value="1"/>
</dbReference>
<protein>
    <submittedName>
        <fullName evidence="3">Universal stress protein</fullName>
    </submittedName>
</protein>
<dbReference type="EMBL" id="JAIWJY010000010">
    <property type="protein sequence ID" value="MDE1207928.1"/>
    <property type="molecule type" value="Genomic_DNA"/>
</dbReference>
<gene>
    <name evidence="3" type="ORF">LCI24_14095</name>
</gene>
<dbReference type="Proteomes" id="UP001149303">
    <property type="component" value="Unassembled WGS sequence"/>
</dbReference>
<accession>A0A9X4EPT5</accession>
<dbReference type="InterPro" id="IPR006015">
    <property type="entry name" value="Universal_stress_UspA"/>
</dbReference>
<dbReference type="PANTHER" id="PTHR46268:SF6">
    <property type="entry name" value="UNIVERSAL STRESS PROTEIN UP12"/>
    <property type="match status" value="1"/>
</dbReference>
<dbReference type="PRINTS" id="PR01438">
    <property type="entry name" value="UNVRSLSTRESS"/>
</dbReference>
<dbReference type="SUPFAM" id="SSF52402">
    <property type="entry name" value="Adenine nucleotide alpha hydrolases-like"/>
    <property type="match status" value="2"/>
</dbReference>
<evidence type="ECO:0000259" key="2">
    <source>
        <dbReference type="Pfam" id="PF00582"/>
    </source>
</evidence>
<name>A0A9X4EPT5_9FLAO</name>
<reference evidence="3" key="1">
    <citation type="submission" date="2021-09" db="EMBL/GenBank/DDBJ databases">
        <authorList>
            <person name="Smyrli M."/>
        </authorList>
    </citation>
    <scope>NUCLEOTIDE SEQUENCE</scope>
    <source>
        <strain evidence="3">LAR25</strain>
    </source>
</reference>
<dbReference type="PANTHER" id="PTHR46268">
    <property type="entry name" value="STRESS RESPONSE PROTEIN NHAX"/>
    <property type="match status" value="1"/>
</dbReference>
<dbReference type="AlphaFoldDB" id="A0A9X4EPT5"/>